<comment type="caution">
    <text evidence="2">The sequence shown here is derived from an EMBL/GenBank/DDBJ whole genome shotgun (WGS) entry which is preliminary data.</text>
</comment>
<dbReference type="AlphaFoldDB" id="A0A8J5RSI3"/>
<dbReference type="Proteomes" id="UP000729402">
    <property type="component" value="Unassembled WGS sequence"/>
</dbReference>
<dbReference type="PROSITE" id="PS50222">
    <property type="entry name" value="EF_HAND_2"/>
    <property type="match status" value="1"/>
</dbReference>
<accession>A0A8J5RSI3</accession>
<dbReference type="Pfam" id="PF00036">
    <property type="entry name" value="EF-hand_1"/>
    <property type="match status" value="1"/>
</dbReference>
<evidence type="ECO:0000313" key="3">
    <source>
        <dbReference type="Proteomes" id="UP000729402"/>
    </source>
</evidence>
<reference evidence="2" key="1">
    <citation type="journal article" date="2021" name="bioRxiv">
        <title>Whole Genome Assembly and Annotation of Northern Wild Rice, Zizania palustris L., Supports a Whole Genome Duplication in the Zizania Genus.</title>
        <authorList>
            <person name="Haas M."/>
            <person name="Kono T."/>
            <person name="Macchietto M."/>
            <person name="Millas R."/>
            <person name="McGilp L."/>
            <person name="Shao M."/>
            <person name="Duquette J."/>
            <person name="Hirsch C.N."/>
            <person name="Kimball J."/>
        </authorList>
    </citation>
    <scope>NUCLEOTIDE SEQUENCE</scope>
    <source>
        <tissue evidence="2">Fresh leaf tissue</tissue>
    </source>
</reference>
<dbReference type="InterPro" id="IPR002048">
    <property type="entry name" value="EF_hand_dom"/>
</dbReference>
<keyword evidence="3" id="KW-1185">Reference proteome</keyword>
<gene>
    <name evidence="2" type="ORF">GUJ93_ZPchr0009g1384</name>
</gene>
<dbReference type="PROSITE" id="PS00018">
    <property type="entry name" value="EF_HAND_1"/>
    <property type="match status" value="1"/>
</dbReference>
<proteinExistence type="predicted"/>
<reference evidence="2" key="2">
    <citation type="submission" date="2021-02" db="EMBL/GenBank/DDBJ databases">
        <authorList>
            <person name="Kimball J.A."/>
            <person name="Haas M.W."/>
            <person name="Macchietto M."/>
            <person name="Kono T."/>
            <person name="Duquette J."/>
            <person name="Shao M."/>
        </authorList>
    </citation>
    <scope>NUCLEOTIDE SEQUENCE</scope>
    <source>
        <tissue evidence="2">Fresh leaf tissue</tissue>
    </source>
</reference>
<protein>
    <recommendedName>
        <fullName evidence="1">EF-hand domain-containing protein</fullName>
    </recommendedName>
</protein>
<feature type="domain" description="EF-hand" evidence="1">
    <location>
        <begin position="60"/>
        <end position="95"/>
    </location>
</feature>
<dbReference type="EMBL" id="JAAALK010000289">
    <property type="protein sequence ID" value="KAG8050873.1"/>
    <property type="molecule type" value="Genomic_DNA"/>
</dbReference>
<dbReference type="InterPro" id="IPR018247">
    <property type="entry name" value="EF_Hand_1_Ca_BS"/>
</dbReference>
<evidence type="ECO:0000313" key="2">
    <source>
        <dbReference type="EMBL" id="KAG8050873.1"/>
    </source>
</evidence>
<sequence>MSRGISEVVEGERTTPEVVLGLSNMLGQRVNGLAGMLPDKSVRSLVLPGGGGGGLGSGEGDGECRKRFFEELDRDGDGRVTLEDLEVAMRKRRLPRRRSQR</sequence>
<name>A0A8J5RSI3_ZIZPA</name>
<organism evidence="2 3">
    <name type="scientific">Zizania palustris</name>
    <name type="common">Northern wild rice</name>
    <dbReference type="NCBI Taxonomy" id="103762"/>
    <lineage>
        <taxon>Eukaryota</taxon>
        <taxon>Viridiplantae</taxon>
        <taxon>Streptophyta</taxon>
        <taxon>Embryophyta</taxon>
        <taxon>Tracheophyta</taxon>
        <taxon>Spermatophyta</taxon>
        <taxon>Magnoliopsida</taxon>
        <taxon>Liliopsida</taxon>
        <taxon>Poales</taxon>
        <taxon>Poaceae</taxon>
        <taxon>BOP clade</taxon>
        <taxon>Oryzoideae</taxon>
        <taxon>Oryzeae</taxon>
        <taxon>Zizaniinae</taxon>
        <taxon>Zizania</taxon>
    </lineage>
</organism>
<evidence type="ECO:0000259" key="1">
    <source>
        <dbReference type="PROSITE" id="PS50222"/>
    </source>
</evidence>
<dbReference type="GO" id="GO:0005509">
    <property type="term" value="F:calcium ion binding"/>
    <property type="evidence" value="ECO:0007669"/>
    <property type="project" value="InterPro"/>
</dbReference>